<dbReference type="PANTHER" id="PTHR11680">
    <property type="entry name" value="SERINE HYDROXYMETHYLTRANSFERASE"/>
    <property type="match status" value="1"/>
</dbReference>
<evidence type="ECO:0000256" key="3">
    <source>
        <dbReference type="ARBA" id="ARBA00022563"/>
    </source>
</evidence>
<comment type="pathway">
    <text evidence="7">One-carbon metabolism; tetrahydrofolate interconversion.</text>
</comment>
<dbReference type="InterPro" id="IPR039429">
    <property type="entry name" value="SHMT-like_dom"/>
</dbReference>
<dbReference type="HAMAP" id="MF_00051">
    <property type="entry name" value="SHMT"/>
    <property type="match status" value="1"/>
</dbReference>
<organism evidence="9 10">
    <name type="scientific">Fructilactobacillus carniphilus</name>
    <dbReference type="NCBI Taxonomy" id="2940297"/>
    <lineage>
        <taxon>Bacteria</taxon>
        <taxon>Bacillati</taxon>
        <taxon>Bacillota</taxon>
        <taxon>Bacilli</taxon>
        <taxon>Lactobacillales</taxon>
        <taxon>Lactobacillaceae</taxon>
        <taxon>Fructilactobacillus</taxon>
    </lineage>
</organism>
<evidence type="ECO:0000313" key="9">
    <source>
        <dbReference type="EMBL" id="USS91288.1"/>
    </source>
</evidence>
<sequence length="413" mass="44896">MTEEYQRLDPQLWDAIQAEAVRQEDTIELIASENIASKAVRAAQGSVLTNKYAEGYPGHRYYGGCQYVDVVETLAIDRAKELFGAEYANVQPHSGSQANEAAYAAFLQPGDVILGMDLNAGGHLTHGAKVSFSGKIYHSYAYGLNHETERLDFAAIREIAQKVQPKMIVAGASAYSRIIDWNEFRKIADEVGAYLMVDMAHIAGLVAAGLHPNPVGIADVVTTTTHKTLRGPRGGLILSQAKYAKQLNSAVFPRTQGGPLEHVIAGKAAAFHEDLQPDFHAYMAQVIKNAQAMADEFNQSDHIRVVSGGTDNHLLNIDLTDTELTGKDAQNLLDSVNITTNKEALPNEQRSPFVTSGVRLGTPAITSRGFKEDDARAVAQLIIKTVEHADDEQVLDEVRAAVQALCQSHPITR</sequence>
<dbReference type="Proteomes" id="UP001056164">
    <property type="component" value="Chromosome"/>
</dbReference>
<keyword evidence="7" id="KW-0963">Cytoplasm</keyword>
<comment type="subcellular location">
    <subcellularLocation>
        <location evidence="7">Cytoplasm</location>
    </subcellularLocation>
</comment>
<keyword evidence="4 7" id="KW-0028">Amino-acid biosynthesis</keyword>
<dbReference type="InterPro" id="IPR049943">
    <property type="entry name" value="Ser_HO-MeTrfase-like"/>
</dbReference>
<comment type="cofactor">
    <cofactor evidence="1 7">
        <name>pyridoxal 5'-phosphate</name>
        <dbReference type="ChEBI" id="CHEBI:597326"/>
    </cofactor>
</comment>
<dbReference type="EMBL" id="CP097121">
    <property type="protein sequence ID" value="USS91288.1"/>
    <property type="molecule type" value="Genomic_DNA"/>
</dbReference>
<dbReference type="Gene3D" id="3.90.1150.10">
    <property type="entry name" value="Aspartate Aminotransferase, domain 1"/>
    <property type="match status" value="1"/>
</dbReference>
<evidence type="ECO:0000313" key="10">
    <source>
        <dbReference type="Proteomes" id="UP001056164"/>
    </source>
</evidence>
<dbReference type="Gene3D" id="3.40.640.10">
    <property type="entry name" value="Type I PLP-dependent aspartate aminotransferase-like (Major domain)"/>
    <property type="match status" value="1"/>
</dbReference>
<evidence type="ECO:0000256" key="1">
    <source>
        <dbReference type="ARBA" id="ARBA00001933"/>
    </source>
</evidence>
<evidence type="ECO:0000259" key="8">
    <source>
        <dbReference type="Pfam" id="PF00464"/>
    </source>
</evidence>
<dbReference type="PANTHER" id="PTHR11680:SF35">
    <property type="entry name" value="SERINE HYDROXYMETHYLTRANSFERASE 1"/>
    <property type="match status" value="1"/>
</dbReference>
<evidence type="ECO:0000256" key="5">
    <source>
        <dbReference type="ARBA" id="ARBA00022679"/>
    </source>
</evidence>
<dbReference type="Pfam" id="PF00464">
    <property type="entry name" value="SHMT"/>
    <property type="match status" value="1"/>
</dbReference>
<dbReference type="RefSeq" id="WP_252795804.1">
    <property type="nucleotide sequence ID" value="NZ_CP097121.1"/>
</dbReference>
<feature type="binding site" evidence="7">
    <location>
        <position position="118"/>
    </location>
    <ligand>
        <name>(6S)-5,6,7,8-tetrahydrofolate</name>
        <dbReference type="ChEBI" id="CHEBI:57453"/>
    </ligand>
</feature>
<dbReference type="SUPFAM" id="SSF53383">
    <property type="entry name" value="PLP-dependent transferases"/>
    <property type="match status" value="1"/>
</dbReference>
<evidence type="ECO:0000256" key="6">
    <source>
        <dbReference type="ARBA" id="ARBA00022898"/>
    </source>
</evidence>
<dbReference type="InterPro" id="IPR001085">
    <property type="entry name" value="Ser_HO-MeTrfase"/>
</dbReference>
<name>A0ABY5C0B6_9LACO</name>
<dbReference type="PROSITE" id="PS00096">
    <property type="entry name" value="SHMT"/>
    <property type="match status" value="1"/>
</dbReference>
<evidence type="ECO:0000256" key="4">
    <source>
        <dbReference type="ARBA" id="ARBA00022605"/>
    </source>
</evidence>
<evidence type="ECO:0000256" key="2">
    <source>
        <dbReference type="ARBA" id="ARBA00006376"/>
    </source>
</evidence>
<feature type="binding site" evidence="7">
    <location>
        <begin position="122"/>
        <end position="124"/>
    </location>
    <ligand>
        <name>(6S)-5,6,7,8-tetrahydrofolate</name>
        <dbReference type="ChEBI" id="CHEBI:57453"/>
    </ligand>
</feature>
<keyword evidence="3 7" id="KW-0554">One-carbon metabolism</keyword>
<feature type="binding site" evidence="7">
    <location>
        <begin position="351"/>
        <end position="353"/>
    </location>
    <ligand>
        <name>(6S)-5,6,7,8-tetrahydrofolate</name>
        <dbReference type="ChEBI" id="CHEBI:57453"/>
    </ligand>
</feature>
<feature type="domain" description="Serine hydroxymethyltransferase-like" evidence="8">
    <location>
        <begin position="7"/>
        <end position="382"/>
    </location>
</feature>
<feature type="modified residue" description="N6-(pyridoxal phosphate)lysine" evidence="7">
    <location>
        <position position="227"/>
    </location>
</feature>
<comment type="pathway">
    <text evidence="7">Amino-acid biosynthesis; glycine biosynthesis; glycine from L-serine: step 1/1.</text>
</comment>
<keyword evidence="10" id="KW-1185">Reference proteome</keyword>
<dbReference type="InterPro" id="IPR015421">
    <property type="entry name" value="PyrdxlP-dep_Trfase_major"/>
</dbReference>
<dbReference type="CDD" id="cd00378">
    <property type="entry name" value="SHMT"/>
    <property type="match status" value="1"/>
</dbReference>
<keyword evidence="6 7" id="KW-0663">Pyridoxal phosphate</keyword>
<comment type="similarity">
    <text evidence="2 7">Belongs to the SHMT family.</text>
</comment>
<dbReference type="NCBIfam" id="NF000586">
    <property type="entry name" value="PRK00011.1"/>
    <property type="match status" value="1"/>
</dbReference>
<comment type="subunit">
    <text evidence="7">Homodimer.</text>
</comment>
<protein>
    <recommendedName>
        <fullName evidence="7">Serine hydroxymethyltransferase</fullName>
        <shortName evidence="7">SHMT</shortName>
        <shortName evidence="7">Serine methylase</shortName>
        <ecNumber evidence="7">2.1.2.1</ecNumber>
    </recommendedName>
</protein>
<dbReference type="InterPro" id="IPR015424">
    <property type="entry name" value="PyrdxlP-dep_Trfase"/>
</dbReference>
<dbReference type="InterPro" id="IPR015422">
    <property type="entry name" value="PyrdxlP-dep_Trfase_small"/>
</dbReference>
<comment type="catalytic activity">
    <reaction evidence="7">
        <text>(6R)-5,10-methylene-5,6,7,8-tetrahydrofolate + glycine + H2O = (6S)-5,6,7,8-tetrahydrofolate + L-serine</text>
        <dbReference type="Rhea" id="RHEA:15481"/>
        <dbReference type="ChEBI" id="CHEBI:15377"/>
        <dbReference type="ChEBI" id="CHEBI:15636"/>
        <dbReference type="ChEBI" id="CHEBI:33384"/>
        <dbReference type="ChEBI" id="CHEBI:57305"/>
        <dbReference type="ChEBI" id="CHEBI:57453"/>
        <dbReference type="EC" id="2.1.2.1"/>
    </reaction>
</comment>
<keyword evidence="5 7" id="KW-0808">Transferase</keyword>
<comment type="function">
    <text evidence="7">Catalyzes the reversible interconversion of serine and glycine with tetrahydrofolate (THF) serving as the one-carbon carrier. This reaction serves as the major source of one-carbon groups required for the biosynthesis of purines, thymidylate, methionine, and other important biomolecules. Also exhibits THF-independent aldolase activity toward beta-hydroxyamino acids, producing glycine and aldehydes, via a retro-aldol mechanism.</text>
</comment>
<comment type="caution">
    <text evidence="7">Lacks conserved residue(s) required for the propagation of feature annotation.</text>
</comment>
<gene>
    <name evidence="7" type="primary">glyA</name>
    <name evidence="9" type="ORF">M3M37_03580</name>
</gene>
<dbReference type="InterPro" id="IPR019798">
    <property type="entry name" value="Ser_HO-MeTrfase_PLP_BS"/>
</dbReference>
<evidence type="ECO:0000256" key="7">
    <source>
        <dbReference type="HAMAP-Rule" id="MF_00051"/>
    </source>
</evidence>
<proteinExistence type="inferred from homology"/>
<accession>A0ABY5C0B6</accession>
<dbReference type="EC" id="2.1.2.1" evidence="7"/>
<feature type="site" description="Plays an important role in substrate specificity" evidence="7">
    <location>
        <position position="226"/>
    </location>
</feature>
<dbReference type="PIRSF" id="PIRSF000412">
    <property type="entry name" value="SHMT"/>
    <property type="match status" value="1"/>
</dbReference>
<reference evidence="9" key="1">
    <citation type="submission" date="2022-05" db="EMBL/GenBank/DDBJ databases">
        <authorList>
            <person name="Oliphant S.A."/>
            <person name="Watson-Haigh N.S."/>
            <person name="Sumby K.M."/>
            <person name="Gardner J.M."/>
            <person name="Jiranek V."/>
        </authorList>
    </citation>
    <scope>NUCLEOTIDE SEQUENCE</scope>
    <source>
        <strain evidence="9">KI4_A6</strain>
    </source>
</reference>